<keyword evidence="8" id="KW-0325">Glycoprotein</keyword>
<feature type="transmembrane region" description="Helical" evidence="11">
    <location>
        <begin position="323"/>
        <end position="344"/>
    </location>
</feature>
<keyword evidence="9 10" id="KW-0807">Transducer</keyword>
<protein>
    <recommendedName>
        <fullName evidence="12">G-protein coupled receptors family 1 profile domain-containing protein</fullName>
    </recommendedName>
</protein>
<evidence type="ECO:0000259" key="12">
    <source>
        <dbReference type="PROSITE" id="PS50262"/>
    </source>
</evidence>
<dbReference type="Pfam" id="PF00001">
    <property type="entry name" value="7tm_1"/>
    <property type="match status" value="1"/>
</dbReference>
<dbReference type="SUPFAM" id="SSF81321">
    <property type="entry name" value="Family A G protein-coupled receptor-like"/>
    <property type="match status" value="1"/>
</dbReference>
<sequence>MEPTVTATVCILIIFSCLGTLFNGFVLAIFSRFKNKHSSTTYILILSSVDICTCAVTIPLCIVMEILEFETDSNILCRSYHLLVTTTVPLSAILMVVIAIDRYVHICYNNSLFVSTRAIIVTVCVIVLFALVLGCLCAFGYGVEKIHATFPKVDGNFSVTNQFFNACDILPLSTESESFDTGIPRFNLSISIENIKEVSSYVLSNMKDFLNDFDMAICQQSYDYFSADFIDAYGKIYSSVYAFCCLLTVCIYGKIYYFVASHRRQNVRRYHPNVILRNQPSSVSKDPSREDIEMKLYQGSTGSENVIRMNFVSKREKMRRQNIRTAIMLASVAFVFTASFLPAWLMKYRFIPFNDFVFHLYFIYCIINPFIYSFCNSKFKVALKKVMFTKRRGMYNL</sequence>
<feature type="transmembrane region" description="Helical" evidence="11">
    <location>
        <begin position="79"/>
        <end position="100"/>
    </location>
</feature>
<dbReference type="PRINTS" id="PR00237">
    <property type="entry name" value="GPCRRHODOPSN"/>
</dbReference>
<dbReference type="GO" id="GO:0005886">
    <property type="term" value="C:plasma membrane"/>
    <property type="evidence" value="ECO:0007669"/>
    <property type="project" value="UniProtKB-SubCell"/>
</dbReference>
<evidence type="ECO:0000256" key="6">
    <source>
        <dbReference type="ARBA" id="ARBA00023136"/>
    </source>
</evidence>
<dbReference type="PROSITE" id="PS50262">
    <property type="entry name" value="G_PROTEIN_RECEP_F1_2"/>
    <property type="match status" value="1"/>
</dbReference>
<evidence type="ECO:0000313" key="13">
    <source>
        <dbReference type="EMBL" id="CAC5359053.1"/>
    </source>
</evidence>
<gene>
    <name evidence="13" type="ORF">MCOR_2076</name>
</gene>
<feature type="transmembrane region" description="Helical" evidence="11">
    <location>
        <begin position="42"/>
        <end position="67"/>
    </location>
</feature>
<feature type="transmembrane region" description="Helical" evidence="11">
    <location>
        <begin position="6"/>
        <end position="30"/>
    </location>
</feature>
<dbReference type="AlphaFoldDB" id="A0A6J8A0K9"/>
<keyword evidence="6 11" id="KW-0472">Membrane</keyword>
<feature type="transmembrane region" description="Helical" evidence="11">
    <location>
        <begin position="112"/>
        <end position="141"/>
    </location>
</feature>
<evidence type="ECO:0000256" key="3">
    <source>
        <dbReference type="ARBA" id="ARBA00022692"/>
    </source>
</evidence>
<feature type="domain" description="G-protein coupled receptors family 1 profile" evidence="12">
    <location>
        <begin position="22"/>
        <end position="372"/>
    </location>
</feature>
<dbReference type="PANTHER" id="PTHR24246:SF27">
    <property type="entry name" value="ADENOSINE RECEPTOR, ISOFORM A"/>
    <property type="match status" value="1"/>
</dbReference>
<dbReference type="Proteomes" id="UP000507470">
    <property type="component" value="Unassembled WGS sequence"/>
</dbReference>
<evidence type="ECO:0000313" key="14">
    <source>
        <dbReference type="Proteomes" id="UP000507470"/>
    </source>
</evidence>
<keyword evidence="4 11" id="KW-1133">Transmembrane helix</keyword>
<comment type="similarity">
    <text evidence="10">Belongs to the G-protein coupled receptor 1 family.</text>
</comment>
<keyword evidence="5 10" id="KW-0297">G-protein coupled receptor</keyword>
<dbReference type="InterPro" id="IPR000276">
    <property type="entry name" value="GPCR_Rhodpsn"/>
</dbReference>
<feature type="transmembrane region" description="Helical" evidence="11">
    <location>
        <begin position="356"/>
        <end position="375"/>
    </location>
</feature>
<keyword evidence="2" id="KW-1003">Cell membrane</keyword>
<evidence type="ECO:0000256" key="4">
    <source>
        <dbReference type="ARBA" id="ARBA00022989"/>
    </source>
</evidence>
<dbReference type="InterPro" id="IPR017452">
    <property type="entry name" value="GPCR_Rhodpsn_7TM"/>
</dbReference>
<dbReference type="GO" id="GO:0004930">
    <property type="term" value="F:G protein-coupled receptor activity"/>
    <property type="evidence" value="ECO:0007669"/>
    <property type="project" value="UniProtKB-KW"/>
</dbReference>
<evidence type="ECO:0000256" key="7">
    <source>
        <dbReference type="ARBA" id="ARBA00023170"/>
    </source>
</evidence>
<evidence type="ECO:0000256" key="11">
    <source>
        <dbReference type="SAM" id="Phobius"/>
    </source>
</evidence>
<feature type="transmembrane region" description="Helical" evidence="11">
    <location>
        <begin position="240"/>
        <end position="259"/>
    </location>
</feature>
<keyword evidence="7 10" id="KW-0675">Receptor</keyword>
<evidence type="ECO:0000256" key="9">
    <source>
        <dbReference type="ARBA" id="ARBA00023224"/>
    </source>
</evidence>
<organism evidence="13 14">
    <name type="scientific">Mytilus coruscus</name>
    <name type="common">Sea mussel</name>
    <dbReference type="NCBI Taxonomy" id="42192"/>
    <lineage>
        <taxon>Eukaryota</taxon>
        <taxon>Metazoa</taxon>
        <taxon>Spiralia</taxon>
        <taxon>Lophotrochozoa</taxon>
        <taxon>Mollusca</taxon>
        <taxon>Bivalvia</taxon>
        <taxon>Autobranchia</taxon>
        <taxon>Pteriomorphia</taxon>
        <taxon>Mytilida</taxon>
        <taxon>Mytiloidea</taxon>
        <taxon>Mytilidae</taxon>
        <taxon>Mytilinae</taxon>
        <taxon>Mytilus</taxon>
    </lineage>
</organism>
<evidence type="ECO:0000256" key="2">
    <source>
        <dbReference type="ARBA" id="ARBA00022475"/>
    </source>
</evidence>
<dbReference type="Gene3D" id="1.20.1070.10">
    <property type="entry name" value="Rhodopsin 7-helix transmembrane proteins"/>
    <property type="match status" value="2"/>
</dbReference>
<dbReference type="EMBL" id="CACVKT020000425">
    <property type="protein sequence ID" value="CAC5359053.1"/>
    <property type="molecule type" value="Genomic_DNA"/>
</dbReference>
<dbReference type="PROSITE" id="PS00237">
    <property type="entry name" value="G_PROTEIN_RECEP_F1_1"/>
    <property type="match status" value="1"/>
</dbReference>
<dbReference type="OrthoDB" id="5969463at2759"/>
<proteinExistence type="inferred from homology"/>
<dbReference type="PANTHER" id="PTHR24246">
    <property type="entry name" value="OLFACTORY RECEPTOR AND ADENOSINE RECEPTOR"/>
    <property type="match status" value="1"/>
</dbReference>
<accession>A0A6J8A0K9</accession>
<keyword evidence="3 10" id="KW-0812">Transmembrane</keyword>
<dbReference type="CDD" id="cd00637">
    <property type="entry name" value="7tm_classA_rhodopsin-like"/>
    <property type="match status" value="1"/>
</dbReference>
<evidence type="ECO:0000256" key="10">
    <source>
        <dbReference type="RuleBase" id="RU000688"/>
    </source>
</evidence>
<reference evidence="13 14" key="1">
    <citation type="submission" date="2020-06" db="EMBL/GenBank/DDBJ databases">
        <authorList>
            <person name="Li R."/>
            <person name="Bekaert M."/>
        </authorList>
    </citation>
    <scope>NUCLEOTIDE SEQUENCE [LARGE SCALE GENOMIC DNA]</scope>
    <source>
        <strain evidence="14">wild</strain>
    </source>
</reference>
<comment type="subcellular location">
    <subcellularLocation>
        <location evidence="1">Cell membrane</location>
        <topology evidence="1">Multi-pass membrane protein</topology>
    </subcellularLocation>
</comment>
<evidence type="ECO:0000256" key="1">
    <source>
        <dbReference type="ARBA" id="ARBA00004651"/>
    </source>
</evidence>
<keyword evidence="14" id="KW-1185">Reference proteome</keyword>
<name>A0A6J8A0K9_MYTCO</name>
<evidence type="ECO:0000256" key="8">
    <source>
        <dbReference type="ARBA" id="ARBA00023180"/>
    </source>
</evidence>
<evidence type="ECO:0000256" key="5">
    <source>
        <dbReference type="ARBA" id="ARBA00023040"/>
    </source>
</evidence>